<keyword evidence="3" id="KW-0325">Glycoprotein</keyword>
<dbReference type="OrthoDB" id="10010525at2759"/>
<dbReference type="PANTHER" id="PTHR11927">
    <property type="entry name" value="GALACTOSIDE 2-L-FUCOSYLTRANSFERASE"/>
    <property type="match status" value="1"/>
</dbReference>
<keyword evidence="2 3" id="KW-0808">Transferase</keyword>
<evidence type="ECO:0000256" key="4">
    <source>
        <dbReference type="SAM" id="MobiDB-lite"/>
    </source>
</evidence>
<keyword evidence="3" id="KW-0812">Transmembrane</keyword>
<dbReference type="PANTHER" id="PTHR11927:SF9">
    <property type="entry name" value="L-FUCOSYLTRANSFERASE"/>
    <property type="match status" value="1"/>
</dbReference>
<evidence type="ECO:0000256" key="2">
    <source>
        <dbReference type="ARBA" id="ARBA00022679"/>
    </source>
</evidence>
<dbReference type="AlphaFoldDB" id="A0A423SVX9"/>
<accession>A0A423SVX9</accession>
<comment type="similarity">
    <text evidence="3">Belongs to the glycosyltransferase 11 family.</text>
</comment>
<dbReference type="Pfam" id="PF01531">
    <property type="entry name" value="Glyco_transf_11"/>
    <property type="match status" value="1"/>
</dbReference>
<comment type="subcellular location">
    <subcellularLocation>
        <location evidence="3">Golgi apparatus</location>
        <location evidence="3">Golgi stack membrane</location>
        <topology evidence="3">Single-pass type II membrane protein</topology>
    </subcellularLocation>
</comment>
<protein>
    <recommendedName>
        <fullName evidence="3">L-Fucosyltransferase</fullName>
        <ecNumber evidence="3">2.4.1.-</ecNumber>
    </recommendedName>
</protein>
<proteinExistence type="inferred from homology"/>
<sequence length="455" mass="51244">MTMSCLVHALSLFESAQAPRTQCSVRLAKPKVLIPPSPSAAFPSSAATGSFFPFEFPEKKRRGAQEMAGLLSKVSRSGSCCRAQKTAAWFPVAVICFVCSYSILDAFTWHPVAVAEAEWRPGRDGQSTVLQKGKGHSESSDKPLVPVRGPFVPQSRRVRFPDHRWRGYPLPALTAQPFGRLGNVMGEYASLWALARIYNVTAFLHPSMKAKLHFFDALSLPEIPGAFVRSEWQDVRKTGSFFAYNYTNIERAAAGLLGPKRFCLKPYPFEIHLFNPFKEELRREFVFPKRVQEKVREILADVQQKWQSANNSTVLPVLVGFHVRRADYVRYAAINFRASLPEDKYFTRALSHYRQKFPNEVAFVVASDDMAFVRQRLGHYPDVFFSSGESAADDMALLSSCNHSIVTMGSYGFWTGFLAGGEVVYPDLHLSRSYRFSRAMYQRANLTNFIPVSAD</sequence>
<dbReference type="GO" id="GO:0032580">
    <property type="term" value="C:Golgi cisterna membrane"/>
    <property type="evidence" value="ECO:0007669"/>
    <property type="project" value="UniProtKB-SubCell"/>
</dbReference>
<dbReference type="Gene3D" id="3.40.50.11350">
    <property type="match status" value="1"/>
</dbReference>
<feature type="region of interest" description="Disordered" evidence="4">
    <location>
        <begin position="124"/>
        <end position="143"/>
    </location>
</feature>
<evidence type="ECO:0000256" key="5">
    <source>
        <dbReference type="SAM" id="SignalP"/>
    </source>
</evidence>
<comment type="caution">
    <text evidence="6">The sequence shown here is derived from an EMBL/GenBank/DDBJ whole genome shotgun (WGS) entry which is preliminary data.</text>
</comment>
<comment type="pathway">
    <text evidence="3">Protein modification; protein glycosylation.</text>
</comment>
<evidence type="ECO:0000256" key="3">
    <source>
        <dbReference type="RuleBase" id="RU363129"/>
    </source>
</evidence>
<keyword evidence="7" id="KW-1185">Reference proteome</keyword>
<keyword evidence="1 3" id="KW-0328">Glycosyltransferase</keyword>
<reference evidence="6 7" key="2">
    <citation type="submission" date="2019-01" db="EMBL/GenBank/DDBJ databases">
        <title>The decoding of complex shrimp genome reveals the adaptation for benthos swimmer, frequently molting mechanism and breeding impact on genome.</title>
        <authorList>
            <person name="Sun Y."/>
            <person name="Gao Y."/>
            <person name="Yu Y."/>
        </authorList>
    </citation>
    <scope>NUCLEOTIDE SEQUENCE [LARGE SCALE GENOMIC DNA]</scope>
    <source>
        <tissue evidence="6">Muscle</tissue>
    </source>
</reference>
<organism evidence="6 7">
    <name type="scientific">Penaeus vannamei</name>
    <name type="common">Whiteleg shrimp</name>
    <name type="synonym">Litopenaeus vannamei</name>
    <dbReference type="NCBI Taxonomy" id="6689"/>
    <lineage>
        <taxon>Eukaryota</taxon>
        <taxon>Metazoa</taxon>
        <taxon>Ecdysozoa</taxon>
        <taxon>Arthropoda</taxon>
        <taxon>Crustacea</taxon>
        <taxon>Multicrustacea</taxon>
        <taxon>Malacostraca</taxon>
        <taxon>Eumalacostraca</taxon>
        <taxon>Eucarida</taxon>
        <taxon>Decapoda</taxon>
        <taxon>Dendrobranchiata</taxon>
        <taxon>Penaeoidea</taxon>
        <taxon>Penaeidae</taxon>
        <taxon>Penaeus</taxon>
    </lineage>
</organism>
<evidence type="ECO:0000313" key="7">
    <source>
        <dbReference type="Proteomes" id="UP000283509"/>
    </source>
</evidence>
<reference evidence="6 7" key="1">
    <citation type="submission" date="2018-04" db="EMBL/GenBank/DDBJ databases">
        <authorList>
            <person name="Zhang X."/>
            <person name="Yuan J."/>
            <person name="Li F."/>
            <person name="Xiang J."/>
        </authorList>
    </citation>
    <scope>NUCLEOTIDE SEQUENCE [LARGE SCALE GENOMIC DNA]</scope>
    <source>
        <tissue evidence="6">Muscle</tissue>
    </source>
</reference>
<dbReference type="UniPathway" id="UPA00378"/>
<keyword evidence="5" id="KW-0732">Signal</keyword>
<dbReference type="GO" id="GO:0005975">
    <property type="term" value="P:carbohydrate metabolic process"/>
    <property type="evidence" value="ECO:0007669"/>
    <property type="project" value="InterPro"/>
</dbReference>
<dbReference type="EMBL" id="QCYY01002671">
    <property type="protein sequence ID" value="ROT68390.1"/>
    <property type="molecule type" value="Genomic_DNA"/>
</dbReference>
<dbReference type="Proteomes" id="UP000283509">
    <property type="component" value="Unassembled WGS sequence"/>
</dbReference>
<dbReference type="GO" id="GO:0008107">
    <property type="term" value="F:galactoside 2-alpha-L-fucosyltransferase activity"/>
    <property type="evidence" value="ECO:0007669"/>
    <property type="project" value="InterPro"/>
</dbReference>
<name>A0A423SVX9_PENVA</name>
<feature type="chain" id="PRO_5018975786" description="L-Fucosyltransferase" evidence="5">
    <location>
        <begin position="19"/>
        <end position="455"/>
    </location>
</feature>
<dbReference type="EC" id="2.4.1.-" evidence="3"/>
<keyword evidence="3" id="KW-0735">Signal-anchor</keyword>
<gene>
    <name evidence="6" type="ORF">C7M84_013438</name>
</gene>
<dbReference type="STRING" id="6689.A0A423SVX9"/>
<dbReference type="CDD" id="cd11301">
    <property type="entry name" value="Fut1_Fut2_like"/>
    <property type="match status" value="1"/>
</dbReference>
<keyword evidence="3" id="KW-0333">Golgi apparatus</keyword>
<dbReference type="InterPro" id="IPR002516">
    <property type="entry name" value="Glyco_trans_11"/>
</dbReference>
<feature type="signal peptide" evidence="5">
    <location>
        <begin position="1"/>
        <end position="18"/>
    </location>
</feature>
<evidence type="ECO:0000313" key="6">
    <source>
        <dbReference type="EMBL" id="ROT68390.1"/>
    </source>
</evidence>
<evidence type="ECO:0000256" key="1">
    <source>
        <dbReference type="ARBA" id="ARBA00022676"/>
    </source>
</evidence>